<keyword evidence="5" id="KW-0378">Hydrolase</keyword>
<feature type="domain" description="Glycosyl transferase family 51" evidence="12">
    <location>
        <begin position="170"/>
        <end position="346"/>
    </location>
</feature>
<name>A0A8J7GI55_9ACTN</name>
<feature type="region of interest" description="Disordered" evidence="9">
    <location>
        <begin position="517"/>
        <end position="536"/>
    </location>
</feature>
<evidence type="ECO:0000313" key="14">
    <source>
        <dbReference type="Proteomes" id="UP000622552"/>
    </source>
</evidence>
<keyword evidence="2" id="KW-0645">Protease</keyword>
<proteinExistence type="predicted"/>
<dbReference type="SUPFAM" id="SSF56601">
    <property type="entry name" value="beta-lactamase/transpeptidase-like"/>
    <property type="match status" value="1"/>
</dbReference>
<evidence type="ECO:0000256" key="6">
    <source>
        <dbReference type="ARBA" id="ARBA00023268"/>
    </source>
</evidence>
<dbReference type="Gene3D" id="3.40.710.10">
    <property type="entry name" value="DD-peptidase/beta-lactamase superfamily"/>
    <property type="match status" value="1"/>
</dbReference>
<evidence type="ECO:0000256" key="2">
    <source>
        <dbReference type="ARBA" id="ARBA00022670"/>
    </source>
</evidence>
<dbReference type="GO" id="GO:0030288">
    <property type="term" value="C:outer membrane-bounded periplasmic space"/>
    <property type="evidence" value="ECO:0007669"/>
    <property type="project" value="TreeGrafter"/>
</dbReference>
<dbReference type="GO" id="GO:0009002">
    <property type="term" value="F:serine-type D-Ala-D-Ala carboxypeptidase activity"/>
    <property type="evidence" value="ECO:0007669"/>
    <property type="project" value="UniProtKB-EC"/>
</dbReference>
<evidence type="ECO:0000256" key="5">
    <source>
        <dbReference type="ARBA" id="ARBA00022801"/>
    </source>
</evidence>
<keyword evidence="14" id="KW-1185">Reference proteome</keyword>
<comment type="catalytic activity">
    <reaction evidence="7">
        <text>Preferential cleavage: (Ac)2-L-Lys-D-Ala-|-D-Ala. Also transpeptidation of peptidyl-alanyl moieties that are N-acyl substituents of D-alanine.</text>
        <dbReference type="EC" id="3.4.16.4"/>
    </reaction>
</comment>
<dbReference type="Pfam" id="PF00912">
    <property type="entry name" value="Transgly"/>
    <property type="match status" value="1"/>
</dbReference>
<feature type="compositionally biased region" description="Low complexity" evidence="9">
    <location>
        <begin position="819"/>
        <end position="832"/>
    </location>
</feature>
<evidence type="ECO:0000256" key="9">
    <source>
        <dbReference type="SAM" id="MobiDB-lite"/>
    </source>
</evidence>
<keyword evidence="10" id="KW-0812">Transmembrane</keyword>
<evidence type="ECO:0000256" key="1">
    <source>
        <dbReference type="ARBA" id="ARBA00022645"/>
    </source>
</evidence>
<dbReference type="PANTHER" id="PTHR32282:SF34">
    <property type="entry name" value="PENICILLIN-BINDING PROTEIN 1A"/>
    <property type="match status" value="1"/>
</dbReference>
<comment type="catalytic activity">
    <reaction evidence="8">
        <text>[GlcNAc-(1-&gt;4)-Mur2Ac(oyl-L-Ala-gamma-D-Glu-L-Lys-D-Ala-D-Ala)](n)-di-trans,octa-cis-undecaprenyl diphosphate + beta-D-GlcNAc-(1-&gt;4)-Mur2Ac(oyl-L-Ala-gamma-D-Glu-L-Lys-D-Ala-D-Ala)-di-trans,octa-cis-undecaprenyl diphosphate = [GlcNAc-(1-&gt;4)-Mur2Ac(oyl-L-Ala-gamma-D-Glu-L-Lys-D-Ala-D-Ala)](n+1)-di-trans,octa-cis-undecaprenyl diphosphate + di-trans,octa-cis-undecaprenyl diphosphate + H(+)</text>
        <dbReference type="Rhea" id="RHEA:23708"/>
        <dbReference type="Rhea" id="RHEA-COMP:9602"/>
        <dbReference type="Rhea" id="RHEA-COMP:9603"/>
        <dbReference type="ChEBI" id="CHEBI:15378"/>
        <dbReference type="ChEBI" id="CHEBI:58405"/>
        <dbReference type="ChEBI" id="CHEBI:60033"/>
        <dbReference type="ChEBI" id="CHEBI:78435"/>
        <dbReference type="EC" id="2.4.99.28"/>
    </reaction>
</comment>
<reference evidence="13" key="1">
    <citation type="submission" date="2020-11" db="EMBL/GenBank/DDBJ databases">
        <title>Sequencing the genomes of 1000 actinobacteria strains.</title>
        <authorList>
            <person name="Klenk H.-P."/>
        </authorList>
    </citation>
    <scope>NUCLEOTIDE SEQUENCE</scope>
    <source>
        <strain evidence="13">DSM 45356</strain>
    </source>
</reference>
<evidence type="ECO:0000256" key="4">
    <source>
        <dbReference type="ARBA" id="ARBA00022679"/>
    </source>
</evidence>
<dbReference type="GO" id="GO:0006508">
    <property type="term" value="P:proteolysis"/>
    <property type="evidence" value="ECO:0007669"/>
    <property type="project" value="UniProtKB-KW"/>
</dbReference>
<keyword evidence="3" id="KW-0328">Glycosyltransferase</keyword>
<dbReference type="AlphaFoldDB" id="A0A8J7GI55"/>
<feature type="compositionally biased region" description="Basic and acidic residues" evidence="9">
    <location>
        <begin position="40"/>
        <end position="52"/>
    </location>
</feature>
<dbReference type="InterPro" id="IPR001264">
    <property type="entry name" value="Glyco_trans_51"/>
</dbReference>
<dbReference type="GO" id="GO:0008658">
    <property type="term" value="F:penicillin binding"/>
    <property type="evidence" value="ECO:0007669"/>
    <property type="project" value="InterPro"/>
</dbReference>
<dbReference type="InterPro" id="IPR023346">
    <property type="entry name" value="Lysozyme-like_dom_sf"/>
</dbReference>
<keyword evidence="4" id="KW-0808">Transferase</keyword>
<comment type="caution">
    <text evidence="13">The sequence shown here is derived from an EMBL/GenBank/DDBJ whole genome shotgun (WGS) entry which is preliminary data.</text>
</comment>
<dbReference type="InterPro" id="IPR001460">
    <property type="entry name" value="PCN-bd_Tpept"/>
</dbReference>
<evidence type="ECO:0000256" key="8">
    <source>
        <dbReference type="ARBA" id="ARBA00049902"/>
    </source>
</evidence>
<evidence type="ECO:0000256" key="7">
    <source>
        <dbReference type="ARBA" id="ARBA00034000"/>
    </source>
</evidence>
<feature type="transmembrane region" description="Helical" evidence="10">
    <location>
        <begin position="123"/>
        <end position="145"/>
    </location>
</feature>
<keyword evidence="1 13" id="KW-0121">Carboxypeptidase</keyword>
<evidence type="ECO:0000313" key="13">
    <source>
        <dbReference type="EMBL" id="MBG6139659.1"/>
    </source>
</evidence>
<evidence type="ECO:0000259" key="12">
    <source>
        <dbReference type="Pfam" id="PF00912"/>
    </source>
</evidence>
<feature type="region of interest" description="Disordered" evidence="9">
    <location>
        <begin position="1"/>
        <end position="87"/>
    </location>
</feature>
<dbReference type="InterPro" id="IPR036950">
    <property type="entry name" value="PBP_transglycosylase"/>
</dbReference>
<dbReference type="GO" id="GO:0008955">
    <property type="term" value="F:peptidoglycan glycosyltransferase activity"/>
    <property type="evidence" value="ECO:0007669"/>
    <property type="project" value="UniProtKB-EC"/>
</dbReference>
<keyword evidence="6" id="KW-0511">Multifunctional enzyme</keyword>
<evidence type="ECO:0000259" key="11">
    <source>
        <dbReference type="Pfam" id="PF00905"/>
    </source>
</evidence>
<keyword evidence="10" id="KW-0472">Membrane</keyword>
<dbReference type="PANTHER" id="PTHR32282">
    <property type="entry name" value="BINDING PROTEIN TRANSPEPTIDASE, PUTATIVE-RELATED"/>
    <property type="match status" value="1"/>
</dbReference>
<dbReference type="Pfam" id="PF00905">
    <property type="entry name" value="Transpeptidase"/>
    <property type="match status" value="1"/>
</dbReference>
<dbReference type="InterPro" id="IPR050396">
    <property type="entry name" value="Glycosyltr_51/Transpeptidase"/>
</dbReference>
<gene>
    <name evidence="13" type="ORF">IW245_005853</name>
</gene>
<evidence type="ECO:0000256" key="3">
    <source>
        <dbReference type="ARBA" id="ARBA00022676"/>
    </source>
</evidence>
<dbReference type="Proteomes" id="UP000622552">
    <property type="component" value="Unassembled WGS sequence"/>
</dbReference>
<dbReference type="GO" id="GO:0009252">
    <property type="term" value="P:peptidoglycan biosynthetic process"/>
    <property type="evidence" value="ECO:0007669"/>
    <property type="project" value="TreeGrafter"/>
</dbReference>
<feature type="region of interest" description="Disordered" evidence="9">
    <location>
        <begin position="801"/>
        <end position="869"/>
    </location>
</feature>
<evidence type="ECO:0000256" key="10">
    <source>
        <dbReference type="SAM" id="Phobius"/>
    </source>
</evidence>
<dbReference type="RefSeq" id="WP_197006291.1">
    <property type="nucleotide sequence ID" value="NZ_BONS01000006.1"/>
</dbReference>
<dbReference type="InterPro" id="IPR012338">
    <property type="entry name" value="Beta-lactam/transpept-like"/>
</dbReference>
<keyword evidence="10" id="KW-1133">Transmembrane helix</keyword>
<sequence length="869" mass="91926">MSDYPPERPTGRASVPGLTPASPHDQPAHGGYDGPAGGYREPESGYREHGSGYDEPYQAPVSGRATVGRASVGAPPPPPAPGVAGRASVAGAAPVGLDEVAAVRGKGPVDPKKRKKRKRRNRIVALIAVVLMLTGLAFIGGTYYFTSVPLPNELPLNQISKVYASDGTTLIDTIGEENRSIVAFDKISKPMKQAMVAAEDRSFYQNSGVDFKGMVRALWNNLMGGSQQGASTITQQYARLAADLNQDSSYMRKAKEAVIAMKLDKEYTKDEILNFYLNTVDFGRTASGVQAAAQAYFGVDADKLTYEQAAVIALMVKSPGGFFEPTEKLKPTDKWNQNTVDRWGYVMDSLVATGAITKEQRDAAKFPDVKPLPQKGETELGKRPVAQVVKYVIEEMAARKIPYSELERGGYSIVTSIDPRLQAEAVNAASKTDKGWPMAGQDPKVQPALVATDPKTGRVLAYYGGPDGVGSDFAGYKKDSKTGKITGYGFHPPGSTAKVYVLAAALEKGYSVSSVWDGSSPKEFPTSGRVKGSAAGPVTNSDGHGSCNDHCTLRQATVESLNTPFFALTEALQPETVVGMMRKTGVQYMRPDGTFEATDITAGQLNSFGDKFNAQVGIGQYPITVLQQSAGFATFANDGVAMKQHFIVKATQRVNSGGSVTEKLVFDDKGNQGTRVMEASLVHALDDVLKDIHAYDPKWKAGLDGGKRMAAAKTGTWQFSDSNNVGNAHASIAGYTPQLATAVWVGSNDKEFALKVKNSNGSVVGDMYGGNLPGSIWATFMENAHKVMDWKPVAFPKATPVGNPELLGNGKTAPPTPPATGASGSPCPWGPIFCGGGGGGTPGGGAPSPHANDAAVPPTNTIPAGRRGR</sequence>
<organism evidence="13 14">
    <name type="scientific">Longispora fulva</name>
    <dbReference type="NCBI Taxonomy" id="619741"/>
    <lineage>
        <taxon>Bacteria</taxon>
        <taxon>Bacillati</taxon>
        <taxon>Actinomycetota</taxon>
        <taxon>Actinomycetes</taxon>
        <taxon>Micromonosporales</taxon>
        <taxon>Micromonosporaceae</taxon>
        <taxon>Longispora</taxon>
    </lineage>
</organism>
<feature type="compositionally biased region" description="Gly residues" evidence="9">
    <location>
        <begin position="833"/>
        <end position="846"/>
    </location>
</feature>
<protein>
    <submittedName>
        <fullName evidence="13">Membrane peptidoglycan carboxypeptidase</fullName>
    </submittedName>
</protein>
<feature type="compositionally biased region" description="Basic and acidic residues" evidence="9">
    <location>
        <begin position="1"/>
        <end position="10"/>
    </location>
</feature>
<dbReference type="EMBL" id="JADOUF010000001">
    <property type="protein sequence ID" value="MBG6139659.1"/>
    <property type="molecule type" value="Genomic_DNA"/>
</dbReference>
<dbReference type="SUPFAM" id="SSF53955">
    <property type="entry name" value="Lysozyme-like"/>
    <property type="match status" value="1"/>
</dbReference>
<dbReference type="Gene3D" id="1.10.3810.10">
    <property type="entry name" value="Biosynthetic peptidoglycan transglycosylase-like"/>
    <property type="match status" value="1"/>
</dbReference>
<accession>A0A8J7GI55</accession>
<feature type="domain" description="Penicillin-binding protein transpeptidase" evidence="11">
    <location>
        <begin position="449"/>
        <end position="745"/>
    </location>
</feature>